<feature type="transmembrane region" description="Helical" evidence="5">
    <location>
        <begin position="304"/>
        <end position="325"/>
    </location>
</feature>
<keyword evidence="4 5" id="KW-0472">Membrane</keyword>
<evidence type="ECO:0000313" key="7">
    <source>
        <dbReference type="EMBL" id="OIQ48966.1"/>
    </source>
</evidence>
<feature type="transmembrane region" description="Helical" evidence="5">
    <location>
        <begin position="364"/>
        <end position="396"/>
    </location>
</feature>
<organism evidence="7 8">
    <name type="scientific">Pseudodesulfovibrio hydrargyri</name>
    <dbReference type="NCBI Taxonomy" id="2125990"/>
    <lineage>
        <taxon>Bacteria</taxon>
        <taxon>Pseudomonadati</taxon>
        <taxon>Thermodesulfobacteriota</taxon>
        <taxon>Desulfovibrionia</taxon>
        <taxon>Desulfovibrionales</taxon>
        <taxon>Desulfovibrionaceae</taxon>
    </lineage>
</organism>
<comment type="subcellular location">
    <subcellularLocation>
        <location evidence="1">Membrane</location>
        <topology evidence="1">Multi-pass membrane protein</topology>
    </subcellularLocation>
</comment>
<dbReference type="GO" id="GO:0016020">
    <property type="term" value="C:membrane"/>
    <property type="evidence" value="ECO:0007669"/>
    <property type="project" value="UniProtKB-SubCell"/>
</dbReference>
<feature type="transmembrane region" description="Helical" evidence="5">
    <location>
        <begin position="38"/>
        <end position="57"/>
    </location>
</feature>
<evidence type="ECO:0000313" key="8">
    <source>
        <dbReference type="Proteomes" id="UP000181901"/>
    </source>
</evidence>
<dbReference type="Proteomes" id="UP000181901">
    <property type="component" value="Unassembled WGS sequence"/>
</dbReference>
<evidence type="ECO:0000256" key="3">
    <source>
        <dbReference type="ARBA" id="ARBA00022989"/>
    </source>
</evidence>
<dbReference type="AlphaFoldDB" id="A0A1J5MQS8"/>
<name>A0A1J5MQS8_9BACT</name>
<dbReference type="RefSeq" id="WP_071547389.1">
    <property type="nucleotide sequence ID" value="NZ_LKAQ01000005.1"/>
</dbReference>
<feature type="transmembrane region" description="Helical" evidence="5">
    <location>
        <begin position="156"/>
        <end position="180"/>
    </location>
</feature>
<dbReference type="Pfam" id="PF01740">
    <property type="entry name" value="STAS"/>
    <property type="match status" value="1"/>
</dbReference>
<keyword evidence="8" id="KW-1185">Reference proteome</keyword>
<protein>
    <submittedName>
        <fullName evidence="7">Bicarbonate transporter BicA</fullName>
    </submittedName>
</protein>
<keyword evidence="3 5" id="KW-1133">Transmembrane helix</keyword>
<accession>A0A1J5MQS8</accession>
<dbReference type="CDD" id="cd07042">
    <property type="entry name" value="STAS_SulP_like_sulfate_transporter"/>
    <property type="match status" value="1"/>
</dbReference>
<dbReference type="Pfam" id="PF00916">
    <property type="entry name" value="Sulfate_transp"/>
    <property type="match status" value="1"/>
</dbReference>
<reference evidence="7 8" key="1">
    <citation type="submission" date="2015-09" db="EMBL/GenBank/DDBJ databases">
        <title>Genome of Desulfovibrio dechloracetivorans BerOc1, a mercury methylating strain isolated from highly hydrocarbons and metals contaminated coastal sediments.</title>
        <authorList>
            <person name="Goni Urriza M."/>
            <person name="Gassie C."/>
            <person name="Bouchez O."/>
            <person name="Klopp C."/>
            <person name="Ranchou-Peyruse A."/>
            <person name="Remy G."/>
        </authorList>
    </citation>
    <scope>NUCLEOTIDE SEQUENCE [LARGE SCALE GENOMIC DNA]</scope>
    <source>
        <strain evidence="7 8">BerOc1</strain>
    </source>
</reference>
<feature type="transmembrane region" description="Helical" evidence="5">
    <location>
        <begin position="12"/>
        <end position="32"/>
    </location>
</feature>
<feature type="transmembrane region" description="Helical" evidence="5">
    <location>
        <begin position="331"/>
        <end position="352"/>
    </location>
</feature>
<evidence type="ECO:0000256" key="2">
    <source>
        <dbReference type="ARBA" id="ARBA00022692"/>
    </source>
</evidence>
<feature type="domain" description="STAS" evidence="6">
    <location>
        <begin position="420"/>
        <end position="529"/>
    </location>
</feature>
<dbReference type="InterPro" id="IPR011547">
    <property type="entry name" value="SLC26A/SulP_dom"/>
</dbReference>
<feature type="transmembrane region" description="Helical" evidence="5">
    <location>
        <begin position="235"/>
        <end position="257"/>
    </location>
</feature>
<feature type="transmembrane region" description="Helical" evidence="5">
    <location>
        <begin position="192"/>
        <end position="215"/>
    </location>
</feature>
<dbReference type="PANTHER" id="PTHR11814">
    <property type="entry name" value="SULFATE TRANSPORTER"/>
    <property type="match status" value="1"/>
</dbReference>
<feature type="transmembrane region" description="Helical" evidence="5">
    <location>
        <begin position="88"/>
        <end position="108"/>
    </location>
</feature>
<proteinExistence type="predicted"/>
<evidence type="ECO:0000256" key="5">
    <source>
        <dbReference type="SAM" id="Phobius"/>
    </source>
</evidence>
<dbReference type="PROSITE" id="PS50801">
    <property type="entry name" value="STAS"/>
    <property type="match status" value="1"/>
</dbReference>
<dbReference type="SUPFAM" id="SSF52091">
    <property type="entry name" value="SpoIIaa-like"/>
    <property type="match status" value="1"/>
</dbReference>
<dbReference type="Gene3D" id="3.30.750.24">
    <property type="entry name" value="STAS domain"/>
    <property type="match status" value="1"/>
</dbReference>
<evidence type="ECO:0000259" key="6">
    <source>
        <dbReference type="PROSITE" id="PS50801"/>
    </source>
</evidence>
<keyword evidence="2 5" id="KW-0812">Transmembrane</keyword>
<sequence>MKVLNYDFKHLRGDVCGGLTAGIVALPLALAFGVASGAGAAAGLYGAIALGLFAAVFGGTRTQISGPTGPMTIVAASAVAAFPGHPQYIIAVFLIAGFGQIVLGSARLGTFVRFIPYPVVSGFMNGIGVIIILLQLEPLLGLPSVSSPMVALLGLGTALGHIQMQSLMLGGLTIAIVFLVPARITRVVPSPLIALLVGTVIAWEGHFDVAMIGSIPSVLPHPTMPDFEASQMGRIIGLGLALSVLGTIDSLLTSVVADSLTRKKHDSNRELIGQGIGNMVSAILGGLPGAGATMRTVVNIKAGGATRVSGVIHAALLLAILLGLGPLASHIPMAVLAGILVKVGVDIIDYRLLSLVKRAPRTDLLVMIVVFGVTVFIDLIVAVGVGVTLAAAMVAVRTARQCSVSVSEVEGRPQDSLAEDAIQRETDYGIQVVTIRGPFFFGTTANMQDKFSSMLGTRVLVVNCLDVPFMDISAVFALGEIIEKLQAARISVLLAVTTEQRESLQKLGMDKLLSPDAYYASHEAVLAAARKLLAGRNRPENLIPRVSGAAT</sequence>
<evidence type="ECO:0000256" key="4">
    <source>
        <dbReference type="ARBA" id="ARBA00023136"/>
    </source>
</evidence>
<dbReference type="OrthoDB" id="9771198at2"/>
<feature type="transmembrane region" description="Helical" evidence="5">
    <location>
        <begin position="115"/>
        <end position="136"/>
    </location>
</feature>
<evidence type="ECO:0000256" key="1">
    <source>
        <dbReference type="ARBA" id="ARBA00004141"/>
    </source>
</evidence>
<dbReference type="InterPro" id="IPR002645">
    <property type="entry name" value="STAS_dom"/>
</dbReference>
<dbReference type="InterPro" id="IPR036513">
    <property type="entry name" value="STAS_dom_sf"/>
</dbReference>
<comment type="caution">
    <text evidence="7">The sequence shown here is derived from an EMBL/GenBank/DDBJ whole genome shotgun (WGS) entry which is preliminary data.</text>
</comment>
<gene>
    <name evidence="7" type="primary">bicA</name>
    <name evidence="7" type="ORF">BerOc1_03724</name>
</gene>
<dbReference type="InterPro" id="IPR001902">
    <property type="entry name" value="SLC26A/SulP_fam"/>
</dbReference>
<dbReference type="EMBL" id="LKAQ01000005">
    <property type="protein sequence ID" value="OIQ48966.1"/>
    <property type="molecule type" value="Genomic_DNA"/>
</dbReference>
<dbReference type="GO" id="GO:0055085">
    <property type="term" value="P:transmembrane transport"/>
    <property type="evidence" value="ECO:0007669"/>
    <property type="project" value="InterPro"/>
</dbReference>